<dbReference type="EMBL" id="LT635759">
    <property type="protein sequence ID" value="SGZ53257.1"/>
    <property type="molecule type" value="Genomic_DNA"/>
</dbReference>
<keyword evidence="10" id="KW-1185">Reference proteome</keyword>
<evidence type="ECO:0000256" key="7">
    <source>
        <dbReference type="SAM" id="Phobius"/>
    </source>
</evidence>
<proteinExistence type="inferred from homology"/>
<dbReference type="Pfam" id="PF01490">
    <property type="entry name" value="Aa_trans"/>
    <property type="match status" value="1"/>
</dbReference>
<feature type="transmembrane region" description="Helical" evidence="7">
    <location>
        <begin position="391"/>
        <end position="409"/>
    </location>
</feature>
<feature type="transmembrane region" description="Helical" evidence="7">
    <location>
        <begin position="461"/>
        <end position="482"/>
    </location>
</feature>
<feature type="transmembrane region" description="Helical" evidence="7">
    <location>
        <begin position="253"/>
        <end position="272"/>
    </location>
</feature>
<accession>A0A1L0BPG6</accession>
<dbReference type="OrthoDB" id="1684102at2759"/>
<evidence type="ECO:0000256" key="1">
    <source>
        <dbReference type="ARBA" id="ARBA00004141"/>
    </source>
</evidence>
<sequence length="656" mass="73038">MSSFRRQFIDSSSVSLSNSPFQNSPLKNSTHNAMSIHLGHSASNLANIMVPLSYGSLHGSIHNNNNSTRSNSVSYDEHVANIGTSNPASIDYKTVTKHLGTPDETLKMQGGDVARYLYHQIENANKNANGGGKGRARSSSFSNLIDARRESTASDINVPGGFRREFLINRSLQQNKPPPNFLTRNFVEFLSIYGHFAGEDFDDDDDDESSEESYEDVFDEESLLLQERRPVGSVPKKRKKTAHKGTASQVKTFFLLFKALVGSGVLFLPGAFHHGGLLFSTIVMMIFGFLTYICYIVLIFSKKILGKSSFGELAFLTYGNPLKYSIMVSIILAQIGFVATYILFTAENMALFMEGFFHITVSKANIVILQCLILIPFVLIRDLTKLSFTSLLSSVFILVGLMIIFYFSGLQLIEHGIGPNIVQFNSKTWSMLIGVAVTAFEGIGLILPIEASMAHPEKFPFVLSMSMLIITALFVAIGAIGYSSFGENVKSIIILNLPLTNIAVQLIMVLYSIAVFLTAPLQLFPAIRIGELVLFNSRLFLTKEQQSHTEEGKLYHNSGKYNPHIKWIKNILRAASVVFISCVAYLNANNIDKFVSFNGCFACIPLVYIYPPMIHLKTYKTQPNQLMFFKYFDWAIIVVGVLAVFYTSYQILFAIE</sequence>
<feature type="transmembrane region" description="Helical" evidence="7">
    <location>
        <begin position="429"/>
        <end position="449"/>
    </location>
</feature>
<evidence type="ECO:0000256" key="6">
    <source>
        <dbReference type="SAM" id="MobiDB-lite"/>
    </source>
</evidence>
<feature type="region of interest" description="Disordered" evidence="6">
    <location>
        <begin position="1"/>
        <end position="22"/>
    </location>
</feature>
<evidence type="ECO:0000313" key="9">
    <source>
        <dbReference type="EMBL" id="SGZ53257.1"/>
    </source>
</evidence>
<organism evidence="9 10">
    <name type="scientific">Sungouiella intermedia</name>
    <dbReference type="NCBI Taxonomy" id="45354"/>
    <lineage>
        <taxon>Eukaryota</taxon>
        <taxon>Fungi</taxon>
        <taxon>Dikarya</taxon>
        <taxon>Ascomycota</taxon>
        <taxon>Saccharomycotina</taxon>
        <taxon>Pichiomycetes</taxon>
        <taxon>Metschnikowiaceae</taxon>
        <taxon>Sungouiella</taxon>
    </lineage>
</organism>
<evidence type="ECO:0000256" key="4">
    <source>
        <dbReference type="ARBA" id="ARBA00022989"/>
    </source>
</evidence>
<feature type="transmembrane region" description="Helical" evidence="7">
    <location>
        <begin position="356"/>
        <end position="379"/>
    </location>
</feature>
<comment type="similarity">
    <text evidence="2">Belongs to the amino acid/polyamine transporter 2 family.</text>
</comment>
<dbReference type="InterPro" id="IPR013057">
    <property type="entry name" value="AA_transpt_TM"/>
</dbReference>
<evidence type="ECO:0000259" key="8">
    <source>
        <dbReference type="Pfam" id="PF01490"/>
    </source>
</evidence>
<feature type="transmembrane region" description="Helical" evidence="7">
    <location>
        <begin position="502"/>
        <end position="524"/>
    </location>
</feature>
<dbReference type="Proteomes" id="UP000182334">
    <property type="component" value="Chromosome IV"/>
</dbReference>
<feature type="transmembrane region" description="Helical" evidence="7">
    <location>
        <begin position="322"/>
        <end position="344"/>
    </location>
</feature>
<dbReference type="PANTHER" id="PTHR22950">
    <property type="entry name" value="AMINO ACID TRANSPORTER"/>
    <property type="match status" value="1"/>
</dbReference>
<feature type="domain" description="Amino acid transporter transmembrane" evidence="8">
    <location>
        <begin position="246"/>
        <end position="652"/>
    </location>
</feature>
<dbReference type="AlphaFoldDB" id="A0A1L0BPG6"/>
<evidence type="ECO:0000256" key="3">
    <source>
        <dbReference type="ARBA" id="ARBA00022692"/>
    </source>
</evidence>
<dbReference type="GO" id="GO:0005774">
    <property type="term" value="C:vacuolar membrane"/>
    <property type="evidence" value="ECO:0007669"/>
    <property type="project" value="TreeGrafter"/>
</dbReference>
<dbReference type="GO" id="GO:0005302">
    <property type="term" value="F:L-tyrosine transmembrane transporter activity"/>
    <property type="evidence" value="ECO:0007669"/>
    <property type="project" value="TreeGrafter"/>
</dbReference>
<evidence type="ECO:0000256" key="5">
    <source>
        <dbReference type="ARBA" id="ARBA00023136"/>
    </source>
</evidence>
<keyword evidence="3 7" id="KW-0812">Transmembrane</keyword>
<name>A0A1L0BPG6_9ASCO</name>
<evidence type="ECO:0000313" key="10">
    <source>
        <dbReference type="Proteomes" id="UP000182334"/>
    </source>
</evidence>
<keyword evidence="5 7" id="KW-0472">Membrane</keyword>
<keyword evidence="4 7" id="KW-1133">Transmembrane helix</keyword>
<dbReference type="STRING" id="45354.A0A1L0BPG6"/>
<reference evidence="9 10" key="1">
    <citation type="submission" date="2016-10" db="EMBL/GenBank/DDBJ databases">
        <authorList>
            <person name="de Groot N.N."/>
        </authorList>
    </citation>
    <scope>NUCLEOTIDE SEQUENCE [LARGE SCALE GENOMIC DNA]</scope>
    <source>
        <strain evidence="9 10">CBS 141442</strain>
    </source>
</reference>
<feature type="transmembrane region" description="Helical" evidence="7">
    <location>
        <begin position="594"/>
        <end position="610"/>
    </location>
</feature>
<protein>
    <submittedName>
        <fullName evidence="9">CIC11C00000004719</fullName>
    </submittedName>
</protein>
<feature type="transmembrane region" description="Helical" evidence="7">
    <location>
        <begin position="631"/>
        <end position="655"/>
    </location>
</feature>
<dbReference type="PANTHER" id="PTHR22950:SF666">
    <property type="entry name" value="VACUOLAR AMINO ACID TRANSPORTER 4"/>
    <property type="match status" value="1"/>
</dbReference>
<feature type="transmembrane region" description="Helical" evidence="7">
    <location>
        <begin position="278"/>
        <end position="301"/>
    </location>
</feature>
<evidence type="ECO:0000256" key="2">
    <source>
        <dbReference type="ARBA" id="ARBA00008066"/>
    </source>
</evidence>
<gene>
    <name evidence="9" type="ORF">SAMEA4029010_CIC11G00000004719</name>
</gene>
<comment type="subcellular location">
    <subcellularLocation>
        <location evidence="1">Membrane</location>
        <topology evidence="1">Multi-pass membrane protein</topology>
    </subcellularLocation>
</comment>